<dbReference type="SUPFAM" id="SSF103515">
    <property type="entry name" value="Autotransporter"/>
    <property type="match status" value="1"/>
</dbReference>
<dbReference type="AlphaFoldDB" id="A0A378LUF5"/>
<organism evidence="2 3">
    <name type="scientific">Legionella wadsworthii</name>
    <dbReference type="NCBI Taxonomy" id="28088"/>
    <lineage>
        <taxon>Bacteria</taxon>
        <taxon>Pseudomonadati</taxon>
        <taxon>Pseudomonadota</taxon>
        <taxon>Gammaproteobacteria</taxon>
        <taxon>Legionellales</taxon>
        <taxon>Legionellaceae</taxon>
        <taxon>Legionella</taxon>
    </lineage>
</organism>
<sequence length="325" mass="35941">MKIKLLLCSIFLLSTGSSAYATTLSKDEAINQSKLSEYLRKITPEFLYGYTDFKFNSTSGANFNRYNGHSNLYSGGGDHITLGQTMMAGIYYFGIDTALTSQFLINPGFVTTSNQTIHNDTIFGHLFKIFSPVIYADLSGGYGFNKFDTLTVIDSGPPEPLIAKSTNNNNNWFISLNGIYRKTWNKLLMRANVGVLFSEINTRSYNFFFPATATFQGVAPLTNKATLFLENVELGYYIKPNVMPFISGGLIQVAQFSNSRPLIDPASVINGSLPQLNMDKSGFRVGGGIAISFKKATLRVEEKYYNAGGVFQSYQTLAALEYQFG</sequence>
<proteinExistence type="predicted"/>
<keyword evidence="3" id="KW-1185">Reference proteome</keyword>
<dbReference type="Proteomes" id="UP000255297">
    <property type="component" value="Unassembled WGS sequence"/>
</dbReference>
<dbReference type="RefSeq" id="WP_031563390.1">
    <property type="nucleotide sequence ID" value="NZ_CAAAIS010000004.1"/>
</dbReference>
<keyword evidence="1" id="KW-0732">Signal</keyword>
<dbReference type="EMBL" id="UGPB01000001">
    <property type="protein sequence ID" value="STY30778.1"/>
    <property type="molecule type" value="Genomic_DNA"/>
</dbReference>
<name>A0A378LUF5_9GAMM</name>
<reference evidence="2 3" key="1">
    <citation type="submission" date="2018-06" db="EMBL/GenBank/DDBJ databases">
        <authorList>
            <consortium name="Pathogen Informatics"/>
            <person name="Doyle S."/>
        </authorList>
    </citation>
    <scope>NUCLEOTIDE SEQUENCE [LARGE SCALE GENOMIC DNA]</scope>
    <source>
        <strain evidence="2 3">NCTC11532</strain>
    </source>
</reference>
<evidence type="ECO:0000313" key="2">
    <source>
        <dbReference type="EMBL" id="STY30778.1"/>
    </source>
</evidence>
<evidence type="ECO:0008006" key="4">
    <source>
        <dbReference type="Google" id="ProtNLM"/>
    </source>
</evidence>
<evidence type="ECO:0000256" key="1">
    <source>
        <dbReference type="SAM" id="SignalP"/>
    </source>
</evidence>
<accession>A0A378LUF5</accession>
<dbReference type="InterPro" id="IPR036709">
    <property type="entry name" value="Autotransporte_beta_dom_sf"/>
</dbReference>
<protein>
    <recommendedName>
        <fullName evidence="4">Autotransporter domain-containing protein</fullName>
    </recommendedName>
</protein>
<dbReference type="OrthoDB" id="5644038at2"/>
<gene>
    <name evidence="2" type="ORF">NCTC11532_02557</name>
</gene>
<feature type="signal peptide" evidence="1">
    <location>
        <begin position="1"/>
        <end position="21"/>
    </location>
</feature>
<feature type="chain" id="PRO_5016657392" description="Autotransporter domain-containing protein" evidence="1">
    <location>
        <begin position="22"/>
        <end position="325"/>
    </location>
</feature>
<dbReference type="STRING" id="1122170.GCA_000701265_02499"/>
<evidence type="ECO:0000313" key="3">
    <source>
        <dbReference type="Proteomes" id="UP000255297"/>
    </source>
</evidence>